<protein>
    <submittedName>
        <fullName evidence="1">Uncharacterized protein</fullName>
    </submittedName>
</protein>
<sequence>MVPCSSEPPYGCSCGVAGTGLYLLGL</sequence>
<feature type="non-terminal residue" evidence="1">
    <location>
        <position position="26"/>
    </location>
</feature>
<evidence type="ECO:0000313" key="1">
    <source>
        <dbReference type="EMBL" id="MCI87034.1"/>
    </source>
</evidence>
<proteinExistence type="predicted"/>
<dbReference type="EMBL" id="LXQA011155912">
    <property type="protein sequence ID" value="MCI87034.1"/>
    <property type="molecule type" value="Genomic_DNA"/>
</dbReference>
<keyword evidence="2" id="KW-1185">Reference proteome</keyword>
<reference evidence="1 2" key="1">
    <citation type="journal article" date="2018" name="Front. Plant Sci.">
        <title>Red Clover (Trifolium pratense) and Zigzag Clover (T. medium) - A Picture of Genomic Similarities and Differences.</title>
        <authorList>
            <person name="Dluhosova J."/>
            <person name="Istvanek J."/>
            <person name="Nedelnik J."/>
            <person name="Repkova J."/>
        </authorList>
    </citation>
    <scope>NUCLEOTIDE SEQUENCE [LARGE SCALE GENOMIC DNA]</scope>
    <source>
        <strain evidence="2">cv. 10/8</strain>
        <tissue evidence="1">Leaf</tissue>
    </source>
</reference>
<accession>A0A392VF92</accession>
<organism evidence="1 2">
    <name type="scientific">Trifolium medium</name>
    <dbReference type="NCBI Taxonomy" id="97028"/>
    <lineage>
        <taxon>Eukaryota</taxon>
        <taxon>Viridiplantae</taxon>
        <taxon>Streptophyta</taxon>
        <taxon>Embryophyta</taxon>
        <taxon>Tracheophyta</taxon>
        <taxon>Spermatophyta</taxon>
        <taxon>Magnoliopsida</taxon>
        <taxon>eudicotyledons</taxon>
        <taxon>Gunneridae</taxon>
        <taxon>Pentapetalae</taxon>
        <taxon>rosids</taxon>
        <taxon>fabids</taxon>
        <taxon>Fabales</taxon>
        <taxon>Fabaceae</taxon>
        <taxon>Papilionoideae</taxon>
        <taxon>50 kb inversion clade</taxon>
        <taxon>NPAAA clade</taxon>
        <taxon>Hologalegina</taxon>
        <taxon>IRL clade</taxon>
        <taxon>Trifolieae</taxon>
        <taxon>Trifolium</taxon>
    </lineage>
</organism>
<dbReference type="Proteomes" id="UP000265520">
    <property type="component" value="Unassembled WGS sequence"/>
</dbReference>
<name>A0A392VF92_9FABA</name>
<dbReference type="AlphaFoldDB" id="A0A392VF92"/>
<comment type="caution">
    <text evidence="1">The sequence shown here is derived from an EMBL/GenBank/DDBJ whole genome shotgun (WGS) entry which is preliminary data.</text>
</comment>
<evidence type="ECO:0000313" key="2">
    <source>
        <dbReference type="Proteomes" id="UP000265520"/>
    </source>
</evidence>